<organism evidence="2 3">
    <name type="scientific">Deinococcus soli</name>
    <name type="common">ex Cha et al. 2016</name>
    <dbReference type="NCBI Taxonomy" id="1309411"/>
    <lineage>
        <taxon>Bacteria</taxon>
        <taxon>Thermotogati</taxon>
        <taxon>Deinococcota</taxon>
        <taxon>Deinococci</taxon>
        <taxon>Deinococcales</taxon>
        <taxon>Deinococcaceae</taxon>
        <taxon>Deinococcus</taxon>
    </lineage>
</organism>
<reference evidence="2" key="1">
    <citation type="submission" date="2023-07" db="EMBL/GenBank/DDBJ databases">
        <title>Sorghum-associated microbial communities from plants grown in Nebraska, USA.</title>
        <authorList>
            <person name="Schachtman D."/>
        </authorList>
    </citation>
    <scope>NUCLEOTIDE SEQUENCE</scope>
    <source>
        <strain evidence="2">BE330</strain>
    </source>
</reference>
<evidence type="ECO:0000256" key="1">
    <source>
        <dbReference type="SAM" id="MobiDB-lite"/>
    </source>
</evidence>
<comment type="caution">
    <text evidence="2">The sequence shown here is derived from an EMBL/GenBank/DDBJ whole genome shotgun (WGS) entry which is preliminary data.</text>
</comment>
<evidence type="ECO:0000313" key="3">
    <source>
        <dbReference type="Proteomes" id="UP001185331"/>
    </source>
</evidence>
<dbReference type="RefSeq" id="WP_309854629.1">
    <property type="nucleotide sequence ID" value="NZ_JAVDQJ010000005.1"/>
</dbReference>
<dbReference type="EMBL" id="JAVDQK010000004">
    <property type="protein sequence ID" value="MDR6218282.1"/>
    <property type="molecule type" value="Genomic_DNA"/>
</dbReference>
<dbReference type="Proteomes" id="UP001185331">
    <property type="component" value="Unassembled WGS sequence"/>
</dbReference>
<sequence length="80" mass="8888">MIIAALLLIIAVLGYACWQLYRENLTLIEDNTQLRTISFDESAERGARRRLAERVTPIPAEDGAECATPDAAQDPERSLT</sequence>
<feature type="region of interest" description="Disordered" evidence="1">
    <location>
        <begin position="48"/>
        <end position="80"/>
    </location>
</feature>
<proteinExistence type="predicted"/>
<dbReference type="AlphaFoldDB" id="A0AAE3XD33"/>
<gene>
    <name evidence="2" type="ORF">J2Y00_001845</name>
</gene>
<name>A0AAE3XD33_9DEIO</name>
<accession>A0AAE3XD33</accession>
<protein>
    <submittedName>
        <fullName evidence="2">Uncharacterized protein</fullName>
    </submittedName>
</protein>
<evidence type="ECO:0000313" key="2">
    <source>
        <dbReference type="EMBL" id="MDR6218282.1"/>
    </source>
</evidence>